<organism evidence="2 3">
    <name type="scientific">Clostridium fallax</name>
    <dbReference type="NCBI Taxonomy" id="1533"/>
    <lineage>
        <taxon>Bacteria</taxon>
        <taxon>Bacillati</taxon>
        <taxon>Bacillota</taxon>
        <taxon>Clostridia</taxon>
        <taxon>Eubacteriales</taxon>
        <taxon>Clostridiaceae</taxon>
        <taxon>Clostridium</taxon>
    </lineage>
</organism>
<keyword evidence="1" id="KW-0472">Membrane</keyword>
<evidence type="ECO:0000313" key="2">
    <source>
        <dbReference type="EMBL" id="SHE62309.1"/>
    </source>
</evidence>
<dbReference type="RefSeq" id="WP_072894029.1">
    <property type="nucleotide sequence ID" value="NZ_FQVM01000006.1"/>
</dbReference>
<dbReference type="AlphaFoldDB" id="A0A1M4V064"/>
<feature type="transmembrane region" description="Helical" evidence="1">
    <location>
        <begin position="7"/>
        <end position="27"/>
    </location>
</feature>
<reference evidence="2 3" key="1">
    <citation type="submission" date="2016-11" db="EMBL/GenBank/DDBJ databases">
        <authorList>
            <person name="Jaros S."/>
            <person name="Januszkiewicz K."/>
            <person name="Wedrychowicz H."/>
        </authorList>
    </citation>
    <scope>NUCLEOTIDE SEQUENCE [LARGE SCALE GENOMIC DNA]</scope>
    <source>
        <strain evidence="2 3">DSM 2631</strain>
    </source>
</reference>
<dbReference type="EMBL" id="FQVM01000006">
    <property type="protein sequence ID" value="SHE62309.1"/>
    <property type="molecule type" value="Genomic_DNA"/>
</dbReference>
<gene>
    <name evidence="2" type="ORF">SAMN05443638_10680</name>
</gene>
<feature type="transmembrane region" description="Helical" evidence="1">
    <location>
        <begin position="39"/>
        <end position="56"/>
    </location>
</feature>
<keyword evidence="1" id="KW-0812">Transmembrane</keyword>
<sequence>MHKKANLFLTLAILVGFYIIYGVISIIKNIGKYSVSDYIVVSILYILLVLVNILFFKKYKKYSSAEYIKQEEKKRQEKNIQKEQIKKKLTKKVNNNPYMNEDGYSSIDSGQLIIIQTNDFIYKPNEKCYYASNGTRLITKNETVGYTGKSSGITLRIAKGLSYRTGGGRSRPIKGNVNYFFDGSLFITNQRIIFISPKNGFEIPLNKITAIQIAKDGLNFQVNGKNYLLILEKQEYPYTIINILIKENRSSGTLK</sequence>
<keyword evidence="1" id="KW-1133">Transmembrane helix</keyword>
<accession>A0A1M4V064</accession>
<evidence type="ECO:0000313" key="3">
    <source>
        <dbReference type="Proteomes" id="UP000184035"/>
    </source>
</evidence>
<evidence type="ECO:0000256" key="1">
    <source>
        <dbReference type="SAM" id="Phobius"/>
    </source>
</evidence>
<dbReference type="Proteomes" id="UP000184035">
    <property type="component" value="Unassembled WGS sequence"/>
</dbReference>
<protein>
    <submittedName>
        <fullName evidence="2">Uncharacterized protein</fullName>
    </submittedName>
</protein>
<proteinExistence type="predicted"/>
<dbReference type="STRING" id="1533.SAMN05443638_10680"/>
<dbReference type="OrthoDB" id="1957921at2"/>
<keyword evidence="3" id="KW-1185">Reference proteome</keyword>
<name>A0A1M4V064_9CLOT</name>